<dbReference type="PATRIC" id="fig|1637975.4.peg.4572"/>
<protein>
    <submittedName>
        <fullName evidence="2">Uncharacterized protein</fullName>
    </submittedName>
</protein>
<sequence>MGIPLKAPLTGFLLTILSTLIVYILLGLSSITVICFIIGILLTVIHFIKDEYDYYNLAESDTSSKG</sequence>
<dbReference type="STRING" id="1637975.AN957_22880"/>
<dbReference type="Proteomes" id="UP000050996">
    <property type="component" value="Unassembled WGS sequence"/>
</dbReference>
<accession>A0A0Q3SNE5</accession>
<keyword evidence="1" id="KW-0472">Membrane</keyword>
<name>A0A0Q3SNE5_9BACI</name>
<dbReference type="RefSeq" id="WP_056686187.1">
    <property type="nucleotide sequence ID" value="NZ_CP085712.1"/>
</dbReference>
<evidence type="ECO:0000313" key="2">
    <source>
        <dbReference type="EMBL" id="KQL21132.1"/>
    </source>
</evidence>
<dbReference type="EMBL" id="LJIX01000006">
    <property type="protein sequence ID" value="KQL21132.1"/>
    <property type="molecule type" value="Genomic_DNA"/>
</dbReference>
<comment type="caution">
    <text evidence="2">The sequence shown here is derived from an EMBL/GenBank/DDBJ whole genome shotgun (WGS) entry which is preliminary data.</text>
</comment>
<reference evidence="2 3" key="1">
    <citation type="submission" date="2015-09" db="EMBL/GenBank/DDBJ databases">
        <title>Genome sequencing project for genomic taxonomy and phylogenomics of Bacillus-like bacteria.</title>
        <authorList>
            <person name="Liu B."/>
            <person name="Wang J."/>
            <person name="Zhu Y."/>
            <person name="Liu G."/>
            <person name="Chen Q."/>
            <person name="Chen Z."/>
            <person name="Lan J."/>
            <person name="Che J."/>
            <person name="Ge C."/>
            <person name="Shi H."/>
            <person name="Pan Z."/>
            <person name="Liu X."/>
        </authorList>
    </citation>
    <scope>NUCLEOTIDE SEQUENCE [LARGE SCALE GENOMIC DNA]</scope>
    <source>
        <strain evidence="2 3">FJAT-18043</strain>
    </source>
</reference>
<proteinExistence type="predicted"/>
<keyword evidence="1" id="KW-0812">Transmembrane</keyword>
<evidence type="ECO:0000313" key="3">
    <source>
        <dbReference type="Proteomes" id="UP000050996"/>
    </source>
</evidence>
<keyword evidence="3" id="KW-1185">Reference proteome</keyword>
<feature type="transmembrane region" description="Helical" evidence="1">
    <location>
        <begin position="20"/>
        <end position="48"/>
    </location>
</feature>
<organism evidence="2 3">
    <name type="scientific">Cytobacillus solani</name>
    <dbReference type="NCBI Taxonomy" id="1637975"/>
    <lineage>
        <taxon>Bacteria</taxon>
        <taxon>Bacillati</taxon>
        <taxon>Bacillota</taxon>
        <taxon>Bacilli</taxon>
        <taxon>Bacillales</taxon>
        <taxon>Bacillaceae</taxon>
        <taxon>Cytobacillus</taxon>
    </lineage>
</organism>
<evidence type="ECO:0000256" key="1">
    <source>
        <dbReference type="SAM" id="Phobius"/>
    </source>
</evidence>
<keyword evidence="1" id="KW-1133">Transmembrane helix</keyword>
<dbReference type="AlphaFoldDB" id="A0A0Q3SNE5"/>
<gene>
    <name evidence="2" type="ORF">AN957_22880</name>
</gene>